<feature type="repeat" description="PPR" evidence="2">
    <location>
        <begin position="475"/>
        <end position="509"/>
    </location>
</feature>
<dbReference type="PANTHER" id="PTHR47935:SF1">
    <property type="entry name" value="PENTATRICOPEPTIDE REPEAT-CONTAINING PROTEIN MRL1, CHLOROPLASTIC"/>
    <property type="match status" value="1"/>
</dbReference>
<feature type="repeat" description="PPR" evidence="2">
    <location>
        <begin position="440"/>
        <end position="474"/>
    </location>
</feature>
<feature type="domain" description="PROP1-like PPR" evidence="4">
    <location>
        <begin position="299"/>
        <end position="437"/>
    </location>
</feature>
<dbReference type="InterPro" id="IPR011990">
    <property type="entry name" value="TPR-like_helical_dom_sf"/>
</dbReference>
<feature type="repeat" description="PPR" evidence="2">
    <location>
        <begin position="368"/>
        <end position="402"/>
    </location>
</feature>
<gene>
    <name evidence="5" type="ORF">KC19_1G277300</name>
</gene>
<dbReference type="SUPFAM" id="SSF48452">
    <property type="entry name" value="TPR-like"/>
    <property type="match status" value="1"/>
</dbReference>
<organism evidence="5 6">
    <name type="scientific">Ceratodon purpureus</name>
    <name type="common">Fire moss</name>
    <name type="synonym">Dicranum purpureum</name>
    <dbReference type="NCBI Taxonomy" id="3225"/>
    <lineage>
        <taxon>Eukaryota</taxon>
        <taxon>Viridiplantae</taxon>
        <taxon>Streptophyta</taxon>
        <taxon>Embryophyta</taxon>
        <taxon>Bryophyta</taxon>
        <taxon>Bryophytina</taxon>
        <taxon>Bryopsida</taxon>
        <taxon>Dicranidae</taxon>
        <taxon>Pseudoditrichales</taxon>
        <taxon>Ditrichaceae</taxon>
        <taxon>Ceratodon</taxon>
    </lineage>
</organism>
<keyword evidence="1" id="KW-0677">Repeat</keyword>
<feature type="domain" description="PROP1-like PPR" evidence="4">
    <location>
        <begin position="485"/>
        <end position="633"/>
    </location>
</feature>
<feature type="repeat" description="PPR" evidence="2">
    <location>
        <begin position="333"/>
        <end position="367"/>
    </location>
</feature>
<dbReference type="InterPro" id="IPR002885">
    <property type="entry name" value="PPR_rpt"/>
</dbReference>
<evidence type="ECO:0000256" key="3">
    <source>
        <dbReference type="SAM" id="MobiDB-lite"/>
    </source>
</evidence>
<feature type="repeat" description="PPR" evidence="2">
    <location>
        <begin position="510"/>
        <end position="544"/>
    </location>
</feature>
<comment type="caution">
    <text evidence="5">The sequence shown here is derived from an EMBL/GenBank/DDBJ whole genome shotgun (WGS) entry which is preliminary data.</text>
</comment>
<evidence type="ECO:0000256" key="2">
    <source>
        <dbReference type="PROSITE-ProRule" id="PRU00708"/>
    </source>
</evidence>
<dbReference type="InterPro" id="IPR033443">
    <property type="entry name" value="PROP1-like_PPR_dom"/>
</dbReference>
<dbReference type="Gene3D" id="1.25.40.10">
    <property type="entry name" value="Tetratricopeptide repeat domain"/>
    <property type="match status" value="3"/>
</dbReference>
<evidence type="ECO:0000313" key="6">
    <source>
        <dbReference type="Proteomes" id="UP000822688"/>
    </source>
</evidence>
<dbReference type="NCBIfam" id="TIGR00756">
    <property type="entry name" value="PPR"/>
    <property type="match status" value="9"/>
</dbReference>
<protein>
    <recommendedName>
        <fullName evidence="4">PROP1-like PPR domain-containing protein</fullName>
    </recommendedName>
</protein>
<feature type="region of interest" description="Disordered" evidence="3">
    <location>
        <begin position="963"/>
        <end position="982"/>
    </location>
</feature>
<feature type="compositionally biased region" description="Basic residues" evidence="3">
    <location>
        <begin position="971"/>
        <end position="982"/>
    </location>
</feature>
<dbReference type="InterPro" id="IPR053303">
    <property type="entry name" value="Chloroplast_PPR"/>
</dbReference>
<evidence type="ECO:0000313" key="5">
    <source>
        <dbReference type="EMBL" id="KAG0592741.1"/>
    </source>
</evidence>
<keyword evidence="6" id="KW-1185">Reference proteome</keyword>
<dbReference type="PANTHER" id="PTHR47935">
    <property type="entry name" value="PENTATRICOPEPTIDE REPEAT-CONTAINING PROTEIN MRL1, CHLOROPLASTIC"/>
    <property type="match status" value="1"/>
</dbReference>
<dbReference type="Pfam" id="PF01535">
    <property type="entry name" value="PPR"/>
    <property type="match status" value="1"/>
</dbReference>
<feature type="repeat" description="PPR" evidence="2">
    <location>
        <begin position="403"/>
        <end position="437"/>
    </location>
</feature>
<dbReference type="PROSITE" id="PS51375">
    <property type="entry name" value="PPR"/>
    <property type="match status" value="10"/>
</dbReference>
<evidence type="ECO:0000256" key="1">
    <source>
        <dbReference type="ARBA" id="ARBA00022737"/>
    </source>
</evidence>
<feature type="repeat" description="PPR" evidence="2">
    <location>
        <begin position="545"/>
        <end position="579"/>
    </location>
</feature>
<feature type="repeat" description="PPR" evidence="2">
    <location>
        <begin position="615"/>
        <end position="649"/>
    </location>
</feature>
<name>A0A8T0JDH2_CERPU</name>
<dbReference type="EMBL" id="CM026421">
    <property type="protein sequence ID" value="KAG0592741.1"/>
    <property type="molecule type" value="Genomic_DNA"/>
</dbReference>
<dbReference type="AlphaFoldDB" id="A0A8T0JDH2"/>
<reference evidence="5" key="1">
    <citation type="submission" date="2020-06" db="EMBL/GenBank/DDBJ databases">
        <title>WGS assembly of Ceratodon purpureus strain R40.</title>
        <authorList>
            <person name="Carey S.B."/>
            <person name="Jenkins J."/>
            <person name="Shu S."/>
            <person name="Lovell J.T."/>
            <person name="Sreedasyam A."/>
            <person name="Maumus F."/>
            <person name="Tiley G.P."/>
            <person name="Fernandez-Pozo N."/>
            <person name="Barry K."/>
            <person name="Chen C."/>
            <person name="Wang M."/>
            <person name="Lipzen A."/>
            <person name="Daum C."/>
            <person name="Saski C.A."/>
            <person name="Payton A.C."/>
            <person name="Mcbreen J.C."/>
            <person name="Conrad R.E."/>
            <person name="Kollar L.M."/>
            <person name="Olsson S."/>
            <person name="Huttunen S."/>
            <person name="Landis J.B."/>
            <person name="Wickett N.J."/>
            <person name="Johnson M.G."/>
            <person name="Rensing S.A."/>
            <person name="Grimwood J."/>
            <person name="Schmutz J."/>
            <person name="Mcdaniel S.F."/>
        </authorList>
    </citation>
    <scope>NUCLEOTIDE SEQUENCE</scope>
    <source>
        <strain evidence="5">R40</strain>
    </source>
</reference>
<feature type="repeat" description="PPR" evidence="2">
    <location>
        <begin position="298"/>
        <end position="332"/>
    </location>
</feature>
<dbReference type="Proteomes" id="UP000822688">
    <property type="component" value="Chromosome 1"/>
</dbReference>
<dbReference type="Pfam" id="PF17177">
    <property type="entry name" value="PPR_long"/>
    <property type="match status" value="2"/>
</dbReference>
<evidence type="ECO:0000259" key="4">
    <source>
        <dbReference type="Pfam" id="PF17177"/>
    </source>
</evidence>
<sequence>MSSWCPCHGLSVATVAMANSCPAMLQLQSHYHSQRLGSVGPSLGLSGARSAARCSFWYRIGRGSPLFATLRDHEAGGLESSSASRAVGVRASSSIECVDRVPQGGSGSEIEALDESLANGNGSCSGNAMLQELPELDWVALDETRQLDTEEFLFTQDYLDSLDYDSFITEPQERSFAEEQVVLKLGSATIAEKTSRPKSVRINVVRTARKGARALPASIAEVLPVKPETSIKFYIGLYGALLRAGRIKDSLVLLGEMDKAGKLNQMKVNHSKFYEACKARGTVEDGFTFMKIMINNAKLQHYTMLLSLCCHARDIDGALRVLALLESRGLKADCMFYTTLISACSKAGKVDLLFQIFHEMELHDVEPSVHTFGAMIDGCARAGQLPKAFGAYGIMISKNVKPDRVIFNTLINACSRAGAVQRAFDVLTDMKSEATPVKPDHVTYGALIAACARGGEVEKALEVYESMRESNVKGSPECYTAIVHACSQKGELEYALTVYDHLKQDGVKPDEVFFSAMIDVAGHSKDIKKAFSMLDSMKKDGLKPGPVVYSSLMGVCSNLGEWEKALELYEDIRVAGLRPTVSTYNALMTALCEAEQFDQALSVLKDLKDAKMRPNQISYSILMKACEKEGKADMALELYMNARAEGIKSNQVICESITGLCLHQIQSSALAPQICSSMLPVPTDSSNVSPQDKWATWALAIYRQTIEAGALPTVETLSQLLGCLRKPEEPTKAVTSFDDRTMMAFLGQPQQAITSTGYDGFSIYDPRALSLFEEASALKIVPTFNYTTIQPIVISAETMPVYAAEVCLLTVLKGLKQRHAAGARVSGVTIKLQVEKKESFRPKGGLVSMKTANKTGQAVAALLRRLGLKAQGHESSGELRLTLLEVQKWLQPKPTPTTTMKTPFAALEKTSSPYSLLARTIADQQRAIRLGTVTPHLQALDLMTDLDMSEGLFHADDFAKMERSKGAATRAPKKSLQRSRSF</sequence>
<feature type="repeat" description="PPR" evidence="2">
    <location>
        <begin position="580"/>
        <end position="614"/>
    </location>
</feature>
<accession>A0A8T0JDH2</accession>
<proteinExistence type="predicted"/>